<dbReference type="EMBL" id="GL945431">
    <property type="protein sequence ID" value="EGO27269.1"/>
    <property type="molecule type" value="Genomic_DNA"/>
</dbReference>
<sequence length="351" mass="38467">MAALDNTFGAALIGVVVSATLYGVTCVQTWYYFGQYPNDTWYIKLLVMPFPPVPFPPLIPHLRLPPSSSRTPYIKSSSRTQVRFSIASAIIKFPHHTIPVYTYLVTNFGDPAALGDLVWSLIVEVLFNGFTALMVQSFLAMRIWRLSGKSWIATGAVMILVFGEFGCVLAYVGKALELETFAQLGTLKDLSMTVNAVAAAGDVLIAAILCTLLQNSRTGFRRSDTIINKLILFSINTGLLTSICAVASLISITAAPTTFIYIAFYFCLGRLYCNSLLATLNARKGIRGESRGEDVSLSLQGLPKTSNTMLTSSHSKRVPNNISIKIDTTHEYMQDEYADSSPSDRDVKLEV</sequence>
<feature type="transmembrane region" description="Helical" evidence="1">
    <location>
        <begin position="12"/>
        <end position="33"/>
    </location>
</feature>
<dbReference type="InterPro" id="IPR045339">
    <property type="entry name" value="DUF6534"/>
</dbReference>
<dbReference type="HOGENOM" id="CLU_046025_5_4_1"/>
<dbReference type="GeneID" id="18813202"/>
<feature type="transmembrane region" description="Helical" evidence="1">
    <location>
        <begin position="151"/>
        <end position="172"/>
    </location>
</feature>
<evidence type="ECO:0000256" key="1">
    <source>
        <dbReference type="SAM" id="Phobius"/>
    </source>
</evidence>
<evidence type="ECO:0000259" key="2">
    <source>
        <dbReference type="Pfam" id="PF20152"/>
    </source>
</evidence>
<feature type="transmembrane region" description="Helical" evidence="1">
    <location>
        <begin position="258"/>
        <end position="280"/>
    </location>
</feature>
<organism>
    <name type="scientific">Serpula lacrymans var. lacrymans (strain S7.9)</name>
    <name type="common">Dry rot fungus</name>
    <dbReference type="NCBI Taxonomy" id="578457"/>
    <lineage>
        <taxon>Eukaryota</taxon>
        <taxon>Fungi</taxon>
        <taxon>Dikarya</taxon>
        <taxon>Basidiomycota</taxon>
        <taxon>Agaricomycotina</taxon>
        <taxon>Agaricomycetes</taxon>
        <taxon>Agaricomycetidae</taxon>
        <taxon>Boletales</taxon>
        <taxon>Coniophorineae</taxon>
        <taxon>Serpulaceae</taxon>
        <taxon>Serpula</taxon>
    </lineage>
</organism>
<feature type="transmembrane region" description="Helical" evidence="1">
    <location>
        <begin position="117"/>
        <end position="139"/>
    </location>
</feature>
<dbReference type="OrthoDB" id="3263055at2759"/>
<keyword evidence="1" id="KW-0812">Transmembrane</keyword>
<dbReference type="RefSeq" id="XP_007315360.1">
    <property type="nucleotide sequence ID" value="XM_007315298.1"/>
</dbReference>
<dbReference type="KEGG" id="sla:SERLADRAFT_413740"/>
<reference evidence="3" key="1">
    <citation type="submission" date="2011-04" db="EMBL/GenBank/DDBJ databases">
        <title>Evolution of plant cell wall degrading machinery underlies the functional diversity of forest fungi.</title>
        <authorList>
            <consortium name="US DOE Joint Genome Institute (JGI-PGF)"/>
            <person name="Eastwood D.C."/>
            <person name="Floudas D."/>
            <person name="Binder M."/>
            <person name="Majcherczyk A."/>
            <person name="Schneider P."/>
            <person name="Aerts A."/>
            <person name="Asiegbu F.O."/>
            <person name="Baker S.E."/>
            <person name="Barry K."/>
            <person name="Bendiksby M."/>
            <person name="Blumentritt M."/>
            <person name="Coutinho P.M."/>
            <person name="Cullen D."/>
            <person name="Cullen D."/>
            <person name="Gathman A."/>
            <person name="Goodell B."/>
            <person name="Henrissat B."/>
            <person name="Ihrmark K."/>
            <person name="Kauserud H."/>
            <person name="Kohler A."/>
            <person name="LaButti K."/>
            <person name="Lapidus A."/>
            <person name="Lavin J.L."/>
            <person name="Lee Y.-H."/>
            <person name="Lindquist E."/>
            <person name="Lilly W."/>
            <person name="Lucas S."/>
            <person name="Morin E."/>
            <person name="Murat C."/>
            <person name="Oguiza J.A."/>
            <person name="Park J."/>
            <person name="Pisabarro A.G."/>
            <person name="Riley R."/>
            <person name="Rosling A."/>
            <person name="Salamov A."/>
            <person name="Schmidt O."/>
            <person name="Schmutz J."/>
            <person name="Skrede I."/>
            <person name="Stenlid J."/>
            <person name="Wiebenga A."/>
            <person name="Xie X."/>
            <person name="Kues U."/>
            <person name="Hibbett D.S."/>
            <person name="Hoffmeister D."/>
            <person name="Hogberg N."/>
            <person name="Martin F."/>
            <person name="Grigoriev I.V."/>
            <person name="Watkinson S.C."/>
        </authorList>
    </citation>
    <scope>NUCLEOTIDE SEQUENCE</scope>
    <source>
        <strain evidence="3">S7.9</strain>
    </source>
</reference>
<feature type="transmembrane region" description="Helical" evidence="1">
    <location>
        <begin position="226"/>
        <end position="252"/>
    </location>
</feature>
<feature type="domain" description="DUF6534" evidence="2">
    <location>
        <begin position="198"/>
        <end position="284"/>
    </location>
</feature>
<gene>
    <name evidence="3" type="ORF">SERLADRAFT_413740</name>
</gene>
<feature type="transmembrane region" description="Helical" evidence="1">
    <location>
        <begin position="192"/>
        <end position="214"/>
    </location>
</feature>
<proteinExistence type="predicted"/>
<evidence type="ECO:0000313" key="3">
    <source>
        <dbReference type="EMBL" id="EGO27269.1"/>
    </source>
</evidence>
<accession>F8NLW5</accession>
<dbReference type="PANTHER" id="PTHR40465">
    <property type="entry name" value="CHROMOSOME 1, WHOLE GENOME SHOTGUN SEQUENCE"/>
    <property type="match status" value="1"/>
</dbReference>
<keyword evidence="1" id="KW-0472">Membrane</keyword>
<name>F8NLW5_SERL9</name>
<dbReference type="AlphaFoldDB" id="F8NLW5"/>
<dbReference type="Pfam" id="PF20152">
    <property type="entry name" value="DUF6534"/>
    <property type="match status" value="1"/>
</dbReference>
<dbReference type="PANTHER" id="PTHR40465:SF1">
    <property type="entry name" value="DUF6534 DOMAIN-CONTAINING PROTEIN"/>
    <property type="match status" value="1"/>
</dbReference>
<dbReference type="Proteomes" id="UP000008064">
    <property type="component" value="Unassembled WGS sequence"/>
</dbReference>
<keyword evidence="1" id="KW-1133">Transmembrane helix</keyword>
<protein>
    <recommendedName>
        <fullName evidence="2">DUF6534 domain-containing protein</fullName>
    </recommendedName>
</protein>